<dbReference type="Pfam" id="PF13460">
    <property type="entry name" value="NAD_binding_10"/>
    <property type="match status" value="1"/>
</dbReference>
<keyword evidence="3" id="KW-1185">Reference proteome</keyword>
<dbReference type="Gene3D" id="3.40.50.720">
    <property type="entry name" value="NAD(P)-binding Rossmann-like Domain"/>
    <property type="match status" value="1"/>
</dbReference>
<evidence type="ECO:0000313" key="3">
    <source>
        <dbReference type="Proteomes" id="UP001501581"/>
    </source>
</evidence>
<proteinExistence type="predicted"/>
<gene>
    <name evidence="2" type="ORF">GCM10009668_11360</name>
</gene>
<dbReference type="InterPro" id="IPR051207">
    <property type="entry name" value="ComplexI_NDUFA9_subunit"/>
</dbReference>
<dbReference type="PANTHER" id="PTHR12126:SF11">
    <property type="entry name" value="NADH DEHYDROGENASE [UBIQUINONE] 1 ALPHA SUBCOMPLEX SUBUNIT 9, MITOCHONDRIAL"/>
    <property type="match status" value="1"/>
</dbReference>
<name>A0ABN1TP65_9ACTN</name>
<dbReference type="EMBL" id="BAAALG010000003">
    <property type="protein sequence ID" value="GAA1096445.1"/>
    <property type="molecule type" value="Genomic_DNA"/>
</dbReference>
<dbReference type="SUPFAM" id="SSF51735">
    <property type="entry name" value="NAD(P)-binding Rossmann-fold domains"/>
    <property type="match status" value="1"/>
</dbReference>
<sequence>MSATEERTALVTGASGYVGGELVPRLLDAGWKVRVITRNAASLRDRPWGSAVEIVEGDADDPQILEQALRGAEVAYYLIHSMAGGSDFASRDRELAHSFAAVADAEGVRRIVYLGGLHPDGEELSPHLASRVEVGEIFLRTPVPAAVLQAAVVLGAGSISFQMLRYLSDRLPVMLAPRWLRNRIQPIGIEDLLHYLLRAADLPDEVNRSFDVGGPEVLTYADMIQRFAAVTGLRSRWVITVPVLTPGLASRWIGLVTPLDTKVARPLVDSLVHEVVCRDDADQVLGAPPEPTGYDDAVRAAMARVGPDRFVVLRRPGSAGTDPSPR</sequence>
<evidence type="ECO:0000313" key="2">
    <source>
        <dbReference type="EMBL" id="GAA1096445.1"/>
    </source>
</evidence>
<dbReference type="InterPro" id="IPR016040">
    <property type="entry name" value="NAD(P)-bd_dom"/>
</dbReference>
<protein>
    <recommendedName>
        <fullName evidence="1">NAD(P)-binding domain-containing protein</fullName>
    </recommendedName>
</protein>
<accession>A0ABN1TP65</accession>
<dbReference type="Proteomes" id="UP001501581">
    <property type="component" value="Unassembled WGS sequence"/>
</dbReference>
<dbReference type="RefSeq" id="WP_343992223.1">
    <property type="nucleotide sequence ID" value="NZ_BAAALG010000003.1"/>
</dbReference>
<comment type="caution">
    <text evidence="2">The sequence shown here is derived from an EMBL/GenBank/DDBJ whole genome shotgun (WGS) entry which is preliminary data.</text>
</comment>
<organism evidence="2 3">
    <name type="scientific">Nocardioides dubius</name>
    <dbReference type="NCBI Taxonomy" id="317019"/>
    <lineage>
        <taxon>Bacteria</taxon>
        <taxon>Bacillati</taxon>
        <taxon>Actinomycetota</taxon>
        <taxon>Actinomycetes</taxon>
        <taxon>Propionibacteriales</taxon>
        <taxon>Nocardioidaceae</taxon>
        <taxon>Nocardioides</taxon>
    </lineage>
</organism>
<evidence type="ECO:0000259" key="1">
    <source>
        <dbReference type="Pfam" id="PF13460"/>
    </source>
</evidence>
<feature type="domain" description="NAD(P)-binding" evidence="1">
    <location>
        <begin position="13"/>
        <end position="121"/>
    </location>
</feature>
<dbReference type="PANTHER" id="PTHR12126">
    <property type="entry name" value="NADH-UBIQUINONE OXIDOREDUCTASE 39 KDA SUBUNIT-RELATED"/>
    <property type="match status" value="1"/>
</dbReference>
<reference evidence="2 3" key="1">
    <citation type="journal article" date="2019" name="Int. J. Syst. Evol. Microbiol.">
        <title>The Global Catalogue of Microorganisms (GCM) 10K type strain sequencing project: providing services to taxonomists for standard genome sequencing and annotation.</title>
        <authorList>
            <consortium name="The Broad Institute Genomics Platform"/>
            <consortium name="The Broad Institute Genome Sequencing Center for Infectious Disease"/>
            <person name="Wu L."/>
            <person name="Ma J."/>
        </authorList>
    </citation>
    <scope>NUCLEOTIDE SEQUENCE [LARGE SCALE GENOMIC DNA]</scope>
    <source>
        <strain evidence="2 3">JCM 13008</strain>
    </source>
</reference>
<dbReference type="InterPro" id="IPR036291">
    <property type="entry name" value="NAD(P)-bd_dom_sf"/>
</dbReference>